<keyword evidence="1" id="KW-0812">Transmembrane</keyword>
<dbReference type="Gene3D" id="1.10.287.950">
    <property type="entry name" value="Methyl-accepting chemotaxis protein"/>
    <property type="match status" value="1"/>
</dbReference>
<dbReference type="InterPro" id="IPR013491">
    <property type="entry name" value="Tape_meas_N"/>
</dbReference>
<comment type="caution">
    <text evidence="3">The sequence shown here is derived from an EMBL/GenBank/DDBJ whole genome shotgun (WGS) entry which is preliminary data.</text>
</comment>
<dbReference type="AlphaFoldDB" id="A0A926IIM3"/>
<dbReference type="EMBL" id="JACRTG010000008">
    <property type="protein sequence ID" value="MBC8587114.1"/>
    <property type="molecule type" value="Genomic_DNA"/>
</dbReference>
<dbReference type="PANTHER" id="PTHR38812:SF2">
    <property type="entry name" value="MU-LIKE PROPHAGE FLUMU PROTEIN GP42"/>
    <property type="match status" value="1"/>
</dbReference>
<dbReference type="Pfam" id="PF20155">
    <property type="entry name" value="TMP_3"/>
    <property type="match status" value="1"/>
</dbReference>
<organism evidence="3 4">
    <name type="scientific">Paratissierella segnis</name>
    <dbReference type="NCBI Taxonomy" id="2763679"/>
    <lineage>
        <taxon>Bacteria</taxon>
        <taxon>Bacillati</taxon>
        <taxon>Bacillota</taxon>
        <taxon>Tissierellia</taxon>
        <taxon>Tissierellales</taxon>
        <taxon>Tissierellaceae</taxon>
        <taxon>Paratissierella</taxon>
    </lineage>
</organism>
<evidence type="ECO:0000313" key="4">
    <source>
        <dbReference type="Proteomes" id="UP000601171"/>
    </source>
</evidence>
<protein>
    <submittedName>
        <fullName evidence="3">Tape measure protein</fullName>
    </submittedName>
</protein>
<feature type="transmembrane region" description="Helical" evidence="1">
    <location>
        <begin position="357"/>
        <end position="381"/>
    </location>
</feature>
<sequence length="789" mass="87008">MAQVASLTARLQADISNYETNMKKSISILQNVKKNFNSLSNTFSSIGKKMGDFGNKMEDISKKAERASKSMNNIGKGMSKYVTAPIMAGVGAGLKFNSTMEDAMVNFTTMLGSAEKAQSMVSDLQNMANKTPFGMGDLQNGAQTLLSFGASAESIMPTLKTLGDISLGNKDKFNSLTLAFAQMQSTGKLTGQDLMQMINAGFNPLQEISKKTGKSIGELKDIMSKGGISSDMVTAAFKSATEEGGRFFNGMENASKTFRGRLSTLKDAVMELAGEFAKPIFDVLKDKLASLTEKINNVIEWFKNLDEGTKKHIATFALIVAAVGPVLLIGSKLVGAFSKLPKVLSMVKTGFGGLKKVFSLLAANPIVAIILVIIGVLIYLYNTNEKVRNAIQNAWEGLKSFFSGLAQFFKTFFDYLVQIFKAYVEANIGFLQNAWDSIVVVVTAIFDIFSELFGFLGALLTGDWDAMWEHAKNIIKTAAGAIIVVALNLIDNMLIGFQKLSEILIDKIFVTISKKFQDMINGLIKGWNWLADKFGWKQVGLLQLDIEANTPSKAIKKTREDLQKIADYWRGGKKAELPFSFGKNKNKPEKPKLPKPDMPDFSAFDGLNMTFDNVSETAGKAKDGVDKLADSVKGLVESIRQQTQSFKDSLSLFDTFERKVVSPERLMNRLKAQVKAMKQWTSSLATLSNKGVNETFLNELRAMGPQNVDYIRALAQMSDSQLAQYQQLYGQKYNVAQKEAEKMVTTQQRIDKYVEQEIVLQITGNKISSDDDVDRIAKEIVRKLKMKGV</sequence>
<dbReference type="NCBIfam" id="TIGR02675">
    <property type="entry name" value="tape_meas_nterm"/>
    <property type="match status" value="1"/>
</dbReference>
<dbReference type="RefSeq" id="WP_262428586.1">
    <property type="nucleotide sequence ID" value="NZ_JACRTG010000008.1"/>
</dbReference>
<dbReference type="Proteomes" id="UP000601171">
    <property type="component" value="Unassembled WGS sequence"/>
</dbReference>
<feature type="domain" description="Tape measure protein N-terminal" evidence="2">
    <location>
        <begin position="94"/>
        <end position="278"/>
    </location>
</feature>
<feature type="transmembrane region" description="Helical" evidence="1">
    <location>
        <begin position="473"/>
        <end position="490"/>
    </location>
</feature>
<evidence type="ECO:0000259" key="2">
    <source>
        <dbReference type="Pfam" id="PF20155"/>
    </source>
</evidence>
<keyword evidence="4" id="KW-1185">Reference proteome</keyword>
<feature type="transmembrane region" description="Helical" evidence="1">
    <location>
        <begin position="401"/>
        <end position="417"/>
    </location>
</feature>
<reference evidence="3" key="1">
    <citation type="submission" date="2020-08" db="EMBL/GenBank/DDBJ databases">
        <title>Genome public.</title>
        <authorList>
            <person name="Liu C."/>
            <person name="Sun Q."/>
        </authorList>
    </citation>
    <scope>NUCLEOTIDE SEQUENCE</scope>
    <source>
        <strain evidence="3">BX21</strain>
    </source>
</reference>
<feature type="transmembrane region" description="Helical" evidence="1">
    <location>
        <begin position="438"/>
        <end position="461"/>
    </location>
</feature>
<keyword evidence="1" id="KW-1133">Transmembrane helix</keyword>
<feature type="transmembrane region" description="Helical" evidence="1">
    <location>
        <begin position="313"/>
        <end position="337"/>
    </location>
</feature>
<name>A0A926IIM3_9FIRM</name>
<proteinExistence type="predicted"/>
<gene>
    <name evidence="3" type="ORF">H8707_02505</name>
</gene>
<accession>A0A926IIM3</accession>
<dbReference type="PANTHER" id="PTHR38812">
    <property type="entry name" value="MU-LIKE PROPHAGE FLUMU PROTEIN GP42"/>
    <property type="match status" value="1"/>
</dbReference>
<evidence type="ECO:0000313" key="3">
    <source>
        <dbReference type="EMBL" id="MBC8587114.1"/>
    </source>
</evidence>
<keyword evidence="1" id="KW-0472">Membrane</keyword>
<evidence type="ECO:0000256" key="1">
    <source>
        <dbReference type="SAM" id="Phobius"/>
    </source>
</evidence>
<dbReference type="InterPro" id="IPR053058">
    <property type="entry name" value="Mulikevirus_tape_measure"/>
</dbReference>